<sequence>MLNTNSNSESKLKTSIDTTYLLTEQTWLYVVSSSEDGTTHLVCPGAPNGNNGFVICFKPCHLSILESLITQLQQTHNS</sequence>
<evidence type="ECO:0000313" key="1">
    <source>
        <dbReference type="EMBL" id="VXD17422.1"/>
    </source>
</evidence>
<evidence type="ECO:0000313" key="2">
    <source>
        <dbReference type="Proteomes" id="UP000184550"/>
    </source>
</evidence>
<accession>A0A7Z9DY39</accession>
<name>A0A7Z9DY39_9CYAN</name>
<gene>
    <name evidence="1" type="ORF">PL8927_60023</name>
</gene>
<dbReference type="AlphaFoldDB" id="A0A7Z9DY39"/>
<protein>
    <submittedName>
        <fullName evidence="1">Uncharacterized protein</fullName>
    </submittedName>
</protein>
<dbReference type="RefSeq" id="WP_083616885.1">
    <property type="nucleotide sequence ID" value="NZ_LR734825.1"/>
</dbReference>
<organism evidence="1 2">
    <name type="scientific">Planktothrix serta PCC 8927</name>
    <dbReference type="NCBI Taxonomy" id="671068"/>
    <lineage>
        <taxon>Bacteria</taxon>
        <taxon>Bacillati</taxon>
        <taxon>Cyanobacteriota</taxon>
        <taxon>Cyanophyceae</taxon>
        <taxon>Oscillatoriophycideae</taxon>
        <taxon>Oscillatoriales</taxon>
        <taxon>Microcoleaceae</taxon>
        <taxon>Planktothrix</taxon>
    </lineage>
</organism>
<proteinExistence type="predicted"/>
<dbReference type="OrthoDB" id="9859405at2"/>
<dbReference type="Proteomes" id="UP000184550">
    <property type="component" value="Unassembled WGS sequence"/>
</dbReference>
<dbReference type="EMBL" id="CZCU02000135">
    <property type="protein sequence ID" value="VXD17422.1"/>
    <property type="molecule type" value="Genomic_DNA"/>
</dbReference>
<reference evidence="1" key="1">
    <citation type="submission" date="2019-10" db="EMBL/GenBank/DDBJ databases">
        <authorList>
            <consortium name="Genoscope - CEA"/>
            <person name="William W."/>
        </authorList>
    </citation>
    <scope>NUCLEOTIDE SEQUENCE [LARGE SCALE GENOMIC DNA]</scope>
    <source>
        <strain evidence="1">BBR_PRJEB10992</strain>
    </source>
</reference>
<keyword evidence="2" id="KW-1185">Reference proteome</keyword>
<comment type="caution">
    <text evidence="1">The sequence shown here is derived from an EMBL/GenBank/DDBJ whole genome shotgun (WGS) entry which is preliminary data.</text>
</comment>